<dbReference type="Proteomes" id="UP000009081">
    <property type="component" value="Chromosome"/>
</dbReference>
<accession>C5ARN8</accession>
<evidence type="ECO:0000313" key="2">
    <source>
        <dbReference type="EMBL" id="ACS42376.1"/>
    </source>
</evidence>
<keyword evidence="3" id="KW-1185">Reference proteome</keyword>
<reference evidence="2 3" key="1">
    <citation type="journal article" date="2009" name="PLoS ONE">
        <title>Methylobacterium genome sequences: a reference blueprint to investigate microbial metabolism of C1 compounds from natural and industrial sources.</title>
        <authorList>
            <person name="Vuilleumier S."/>
            <person name="Chistoserdova L."/>
            <person name="Lee M.-C."/>
            <person name="Bringel F."/>
            <person name="Lajus A."/>
            <person name="Zhou Y."/>
            <person name="Gourion B."/>
            <person name="Barbe V."/>
            <person name="Chang J."/>
            <person name="Cruveiller S."/>
            <person name="Dossat C."/>
            <person name="Gillett W."/>
            <person name="Gruffaz C."/>
            <person name="Haugen E."/>
            <person name="Hourcade E."/>
            <person name="Levy R."/>
            <person name="Mangenot S."/>
            <person name="Muller E."/>
            <person name="Nadalig T."/>
            <person name="Pagni M."/>
            <person name="Penny C."/>
            <person name="Peyraud R."/>
            <person name="Robinson D.G."/>
            <person name="Roche D."/>
            <person name="Rouy Z."/>
            <person name="Saenampechek C."/>
            <person name="Salvignol G."/>
            <person name="Vallenet D."/>
            <person name="Wu Z."/>
            <person name="Marx C.J."/>
            <person name="Vorholt J.A."/>
            <person name="Olson M.V."/>
            <person name="Kaul R."/>
            <person name="Weissenbach J."/>
            <person name="Medigue C."/>
            <person name="Lidstrom M.E."/>
        </authorList>
    </citation>
    <scope>NUCLEOTIDE SEQUENCE [LARGE SCALE GENOMIC DNA]</scope>
    <source>
        <strain evidence="3">ATCC 14718 / DSM 1338 / JCM 2805 / NCIMB 9133 / AM1</strain>
    </source>
</reference>
<gene>
    <name evidence="2" type="ordered locus">MexAM1_META1p4748</name>
</gene>
<dbReference type="EMBL" id="CP001510">
    <property type="protein sequence ID" value="ACS42376.1"/>
    <property type="molecule type" value="Genomic_DNA"/>
</dbReference>
<feature type="compositionally biased region" description="Basic and acidic residues" evidence="1">
    <location>
        <begin position="69"/>
        <end position="79"/>
    </location>
</feature>
<name>C5ARN8_METEA</name>
<feature type="region of interest" description="Disordered" evidence="1">
    <location>
        <begin position="68"/>
        <end position="121"/>
    </location>
</feature>
<organism evidence="2 3">
    <name type="scientific">Methylorubrum extorquens (strain ATCC 14718 / DSM 1338 / JCM 2805 / NCIMB 9133 / AM1)</name>
    <name type="common">Methylobacterium extorquens</name>
    <dbReference type="NCBI Taxonomy" id="272630"/>
    <lineage>
        <taxon>Bacteria</taxon>
        <taxon>Pseudomonadati</taxon>
        <taxon>Pseudomonadota</taxon>
        <taxon>Alphaproteobacteria</taxon>
        <taxon>Hyphomicrobiales</taxon>
        <taxon>Methylobacteriaceae</taxon>
        <taxon>Methylorubrum</taxon>
    </lineage>
</organism>
<sequence length="121" mass="13351">MTLPKAALSLSARTRAYPDAEGCASEFNISRGTWERWVRDGYAPPAVPNLDPPRWRWADVDAWMSDPSARSEIRRRYGQSEDPVASRRPAADGPDPFLAGIAGVTGAKRTERRRGPAQRGS</sequence>
<proteinExistence type="predicted"/>
<feature type="compositionally biased region" description="Basic residues" evidence="1">
    <location>
        <begin position="110"/>
        <end position="121"/>
    </location>
</feature>
<evidence type="ECO:0000313" key="3">
    <source>
        <dbReference type="Proteomes" id="UP000009081"/>
    </source>
</evidence>
<dbReference type="HOGENOM" id="CLU_2035322_0_0_5"/>
<dbReference type="STRING" id="272630.MexAM1_META1p4748"/>
<protein>
    <submittedName>
        <fullName evidence="2">Uncharacterized protein</fullName>
    </submittedName>
</protein>
<evidence type="ECO:0000256" key="1">
    <source>
        <dbReference type="SAM" id="MobiDB-lite"/>
    </source>
</evidence>
<dbReference type="AlphaFoldDB" id="C5ARN8"/>
<dbReference type="KEGG" id="mea:Mex_1p4748"/>